<dbReference type="AlphaFoldDB" id="A0A6A5TJQ4"/>
<sequence>MATPDSQDDAARQLVINHMNADHSDSIRRYLEAFKRKSFYQVRDARMTDVTLADMKFQCGGQQLTIPFDPPMGSYREARDRVVQLDKDALRILGRSDITINKYIPPWVHPLHLCSFTLCAITLVLFPRAAHFQPGSPPYDLFLVHFPRFASFCVSIRLILLGIVVPIHVTEAVFMARKLGRHGVTPFDGIWWAWVASCFVEGKTSFLRADALIAEKKREKDAKKH</sequence>
<gene>
    <name evidence="3" type="ORF">CC80DRAFT_216087</name>
</gene>
<reference evidence="3" key="1">
    <citation type="journal article" date="2020" name="Stud. Mycol.">
        <title>101 Dothideomycetes genomes: a test case for predicting lifestyles and emergence of pathogens.</title>
        <authorList>
            <person name="Haridas S."/>
            <person name="Albert R."/>
            <person name="Binder M."/>
            <person name="Bloem J."/>
            <person name="Labutti K."/>
            <person name="Salamov A."/>
            <person name="Andreopoulos B."/>
            <person name="Baker S."/>
            <person name="Barry K."/>
            <person name="Bills G."/>
            <person name="Bluhm B."/>
            <person name="Cannon C."/>
            <person name="Castanera R."/>
            <person name="Culley D."/>
            <person name="Daum C."/>
            <person name="Ezra D."/>
            <person name="Gonzalez J."/>
            <person name="Henrissat B."/>
            <person name="Kuo A."/>
            <person name="Liang C."/>
            <person name="Lipzen A."/>
            <person name="Lutzoni F."/>
            <person name="Magnuson J."/>
            <person name="Mondo S."/>
            <person name="Nolan M."/>
            <person name="Ohm R."/>
            <person name="Pangilinan J."/>
            <person name="Park H.-J."/>
            <person name="Ramirez L."/>
            <person name="Alfaro M."/>
            <person name="Sun H."/>
            <person name="Tritt A."/>
            <person name="Yoshinaga Y."/>
            <person name="Zwiers L.-H."/>
            <person name="Turgeon B."/>
            <person name="Goodwin S."/>
            <person name="Spatafora J."/>
            <person name="Crous P."/>
            <person name="Grigoriev I."/>
        </authorList>
    </citation>
    <scope>NUCLEOTIDE SEQUENCE</scope>
    <source>
        <strain evidence="3">CBS 675.92</strain>
    </source>
</reference>
<accession>A0A6A5TJQ4</accession>
<dbReference type="OrthoDB" id="5553410at2759"/>
<protein>
    <submittedName>
        <fullName evidence="3">Integral membrane protein-like protein</fullName>
    </submittedName>
</protein>
<evidence type="ECO:0000259" key="2">
    <source>
        <dbReference type="Pfam" id="PF10615"/>
    </source>
</evidence>
<keyword evidence="1" id="KW-1133">Transmembrane helix</keyword>
<keyword evidence="4" id="KW-1185">Reference proteome</keyword>
<dbReference type="Gene3D" id="3.20.180.10">
    <property type="entry name" value="PNP-oxidase-like"/>
    <property type="match status" value="1"/>
</dbReference>
<evidence type="ECO:0000256" key="1">
    <source>
        <dbReference type="SAM" id="Phobius"/>
    </source>
</evidence>
<feature type="domain" description="DUF2470" evidence="2">
    <location>
        <begin position="15"/>
        <end position="85"/>
    </location>
</feature>
<keyword evidence="1" id="KW-0812">Transmembrane</keyword>
<dbReference type="Pfam" id="PF10615">
    <property type="entry name" value="DUF2470"/>
    <property type="match status" value="1"/>
</dbReference>
<dbReference type="Proteomes" id="UP000800035">
    <property type="component" value="Unassembled WGS sequence"/>
</dbReference>
<dbReference type="InterPro" id="IPR019595">
    <property type="entry name" value="DUF2470"/>
</dbReference>
<dbReference type="EMBL" id="ML977020">
    <property type="protein sequence ID" value="KAF1951036.1"/>
    <property type="molecule type" value="Genomic_DNA"/>
</dbReference>
<feature type="transmembrane region" description="Helical" evidence="1">
    <location>
        <begin position="149"/>
        <end position="169"/>
    </location>
</feature>
<organism evidence="3 4">
    <name type="scientific">Byssothecium circinans</name>
    <dbReference type="NCBI Taxonomy" id="147558"/>
    <lineage>
        <taxon>Eukaryota</taxon>
        <taxon>Fungi</taxon>
        <taxon>Dikarya</taxon>
        <taxon>Ascomycota</taxon>
        <taxon>Pezizomycotina</taxon>
        <taxon>Dothideomycetes</taxon>
        <taxon>Pleosporomycetidae</taxon>
        <taxon>Pleosporales</taxon>
        <taxon>Massarineae</taxon>
        <taxon>Massarinaceae</taxon>
        <taxon>Byssothecium</taxon>
    </lineage>
</organism>
<name>A0A6A5TJQ4_9PLEO</name>
<dbReference type="PANTHER" id="PTHR37783:SF1">
    <property type="entry name" value="MEMBRANE PROTEIN, PUTATIVE (AFU_ORTHOLOGUE AFUA_1G04315)-RELATED"/>
    <property type="match status" value="1"/>
</dbReference>
<evidence type="ECO:0000313" key="3">
    <source>
        <dbReference type="EMBL" id="KAF1951036.1"/>
    </source>
</evidence>
<dbReference type="PANTHER" id="PTHR37783">
    <property type="entry name" value="MEMBRANE PROTEIN, PUTATIVE (AFU_ORTHOLOGUE AFUA_1G04315)-RELATED"/>
    <property type="match status" value="1"/>
</dbReference>
<proteinExistence type="predicted"/>
<dbReference type="InterPro" id="IPR037119">
    <property type="entry name" value="Haem_oxidase_HugZ-like_sf"/>
</dbReference>
<evidence type="ECO:0000313" key="4">
    <source>
        <dbReference type="Proteomes" id="UP000800035"/>
    </source>
</evidence>
<feature type="transmembrane region" description="Helical" evidence="1">
    <location>
        <begin position="111"/>
        <end position="129"/>
    </location>
</feature>
<keyword evidence="1" id="KW-0472">Membrane</keyword>